<dbReference type="InterPro" id="IPR008565">
    <property type="entry name" value="TtsA-like_GH18_dom"/>
</dbReference>
<dbReference type="Gene3D" id="1.20.141.10">
    <property type="entry name" value="Chitosanase, subunit A, domain 1"/>
    <property type="match status" value="1"/>
</dbReference>
<comment type="caution">
    <text evidence="2">The sequence shown here is derived from an EMBL/GenBank/DDBJ whole genome shotgun (WGS) entry which is preliminary data.</text>
</comment>
<feature type="non-terminal residue" evidence="2">
    <location>
        <position position="136"/>
    </location>
</feature>
<name>A0A7C9VM10_9BRAD</name>
<dbReference type="InterPro" id="IPR023346">
    <property type="entry name" value="Lysozyme-like_dom_sf"/>
</dbReference>
<keyword evidence="3" id="KW-1185">Reference proteome</keyword>
<dbReference type="EMBL" id="JAAMRR010000863">
    <property type="protein sequence ID" value="NGX96815.1"/>
    <property type="molecule type" value="Genomic_DNA"/>
</dbReference>
<protein>
    <submittedName>
        <fullName evidence="2">Secretion activator protein</fullName>
    </submittedName>
</protein>
<dbReference type="AlphaFoldDB" id="A0A7C9VM10"/>
<dbReference type="Pfam" id="PF05838">
    <property type="entry name" value="Glyco_hydro_108"/>
    <property type="match status" value="1"/>
</dbReference>
<accession>A0A7C9VM10</accession>
<gene>
    <name evidence="2" type="ORF">G4V63_16845</name>
</gene>
<organism evidence="2 3">
    <name type="scientific">Candidatus Afipia apatlaquensis</name>
    <dbReference type="NCBI Taxonomy" id="2712852"/>
    <lineage>
        <taxon>Bacteria</taxon>
        <taxon>Pseudomonadati</taxon>
        <taxon>Pseudomonadota</taxon>
        <taxon>Alphaproteobacteria</taxon>
        <taxon>Hyphomicrobiales</taxon>
        <taxon>Nitrobacteraceae</taxon>
        <taxon>Afipia</taxon>
    </lineage>
</organism>
<reference evidence="2" key="1">
    <citation type="submission" date="2020-02" db="EMBL/GenBank/DDBJ databases">
        <title>Draft genome sequence of Candidatus Afipia apatlaquensis IBT-C3, a potential strain for decolorization of textile dyes.</title>
        <authorList>
            <person name="Sanchez-Reyes A."/>
            <person name="Breton-Deval L."/>
            <person name="Mangelson H."/>
            <person name="Sanchez-Flores A."/>
        </authorList>
    </citation>
    <scope>NUCLEOTIDE SEQUENCE [LARGE SCALE GENOMIC DNA]</scope>
    <source>
        <strain evidence="2">IBT-C3</strain>
    </source>
</reference>
<dbReference type="CDD" id="cd13926">
    <property type="entry name" value="N-acetylmuramidase_GH108"/>
    <property type="match status" value="1"/>
</dbReference>
<proteinExistence type="predicted"/>
<evidence type="ECO:0000313" key="2">
    <source>
        <dbReference type="EMBL" id="NGX96815.1"/>
    </source>
</evidence>
<dbReference type="SUPFAM" id="SSF53955">
    <property type="entry name" value="Lysozyme-like"/>
    <property type="match status" value="1"/>
</dbReference>
<dbReference type="Proteomes" id="UP000480266">
    <property type="component" value="Unassembled WGS sequence"/>
</dbReference>
<feature type="domain" description="TtsA-like Glycoside hydrolase family 108" evidence="1">
    <location>
        <begin position="11"/>
        <end position="94"/>
    </location>
</feature>
<evidence type="ECO:0000313" key="3">
    <source>
        <dbReference type="Proteomes" id="UP000480266"/>
    </source>
</evidence>
<sequence length="136" mass="14420">MVAATYETGIAKVFKDEGGYTNDPKDPGGATNWGITINDAQMYWKSNATAADVKAMPKSVAENIYRTKYAAPVCYDLLPAGFDYTVLDAGINSGIGRAIPWAAKALGLASGSKINQIVVAAGTAPDKVKLIQKYWA</sequence>
<evidence type="ECO:0000259" key="1">
    <source>
        <dbReference type="Pfam" id="PF05838"/>
    </source>
</evidence>